<accession>A0A1H7YFT9</accession>
<dbReference type="AlphaFoldDB" id="A0A1H7YFT9"/>
<keyword evidence="2" id="KW-1185">Reference proteome</keyword>
<reference evidence="2" key="1">
    <citation type="submission" date="2016-10" db="EMBL/GenBank/DDBJ databases">
        <authorList>
            <person name="Varghese N."/>
            <person name="Submissions S."/>
        </authorList>
    </citation>
    <scope>NUCLEOTIDE SEQUENCE [LARGE SCALE GENOMIC DNA]</scope>
    <source>
        <strain evidence="2">DSM 17453</strain>
    </source>
</reference>
<evidence type="ECO:0000313" key="2">
    <source>
        <dbReference type="Proteomes" id="UP000199450"/>
    </source>
</evidence>
<sequence length="80" mass="9514">MSNLADKTEYKALNIIAQMVKQYEKLHYLDMTKEDDWNATNARNLLQSIIQNNEYKINYNRNSKKSILKTKLCKPIFSDR</sequence>
<organism evidence="1 2">
    <name type="scientific">Chryseobacterium taichungense</name>
    <dbReference type="NCBI Taxonomy" id="295069"/>
    <lineage>
        <taxon>Bacteria</taxon>
        <taxon>Pseudomonadati</taxon>
        <taxon>Bacteroidota</taxon>
        <taxon>Flavobacteriia</taxon>
        <taxon>Flavobacteriales</taxon>
        <taxon>Weeksellaceae</taxon>
        <taxon>Chryseobacterium group</taxon>
        <taxon>Chryseobacterium</taxon>
    </lineage>
</organism>
<name>A0A1H7YFT9_9FLAO</name>
<dbReference type="EMBL" id="FOBV01000003">
    <property type="protein sequence ID" value="SEM44734.1"/>
    <property type="molecule type" value="Genomic_DNA"/>
</dbReference>
<dbReference type="Proteomes" id="UP000199450">
    <property type="component" value="Unassembled WGS sequence"/>
</dbReference>
<protein>
    <submittedName>
        <fullName evidence="1">Uncharacterized protein</fullName>
    </submittedName>
</protein>
<dbReference type="RefSeq" id="WP_177175258.1">
    <property type="nucleotide sequence ID" value="NZ_FOBV01000003.1"/>
</dbReference>
<evidence type="ECO:0000313" key="1">
    <source>
        <dbReference type="EMBL" id="SEM44734.1"/>
    </source>
</evidence>
<proteinExistence type="predicted"/>
<gene>
    <name evidence="1" type="ORF">SAMN05421856_103291</name>
</gene>
<dbReference type="STRING" id="295069.SAMN05421856_103291"/>